<dbReference type="GO" id="GO:0008757">
    <property type="term" value="F:S-adenosylmethionine-dependent methyltransferase activity"/>
    <property type="evidence" value="ECO:0007669"/>
    <property type="project" value="InterPro"/>
</dbReference>
<proteinExistence type="predicted"/>
<accession>A0A133XHM8</accession>
<dbReference type="InterPro" id="IPR013216">
    <property type="entry name" value="Methyltransf_11"/>
</dbReference>
<protein>
    <recommendedName>
        <fullName evidence="1">Methyltransferase type 11 domain-containing protein</fullName>
    </recommendedName>
</protein>
<evidence type="ECO:0000259" key="1">
    <source>
        <dbReference type="Pfam" id="PF08241"/>
    </source>
</evidence>
<evidence type="ECO:0000313" key="2">
    <source>
        <dbReference type="EMBL" id="KXB30450.1"/>
    </source>
</evidence>
<comment type="caution">
    <text evidence="2">The sequence shown here is derived from an EMBL/GenBank/DDBJ whole genome shotgun (WGS) entry which is preliminary data.</text>
</comment>
<dbReference type="Gene3D" id="3.40.50.150">
    <property type="entry name" value="Vaccinia Virus protein VP39"/>
    <property type="match status" value="1"/>
</dbReference>
<name>A0A133XHM8_9RHOO</name>
<organism evidence="2 3">
    <name type="scientific">Dechloromonas denitrificans</name>
    <dbReference type="NCBI Taxonomy" id="281362"/>
    <lineage>
        <taxon>Bacteria</taxon>
        <taxon>Pseudomonadati</taxon>
        <taxon>Pseudomonadota</taxon>
        <taxon>Betaproteobacteria</taxon>
        <taxon>Rhodocyclales</taxon>
        <taxon>Azonexaceae</taxon>
        <taxon>Dechloromonas</taxon>
    </lineage>
</organism>
<feature type="domain" description="Methyltransferase type 11" evidence="1">
    <location>
        <begin position="109"/>
        <end position="159"/>
    </location>
</feature>
<sequence>MEAFPGEEVYLWLFDDVAKQLEEGQIKSGREHFEKTGNKEIRDGVRQLATRKMLAYRWLRGSGIEIGALHNPLHVFSSTTQVRYVDRLNEANLRCHYPELNALDLVPVSIIDDGETLSSLPDNSQDFVIANHVIEHTEDPIRALNTWFRVLRPGGTLYLGVPDKRFTFDQNRVNTPWIHLVADHTCGPEGSRKQHYEEWIRYIGKHTEYAEVEILVQQLMAQNYSIHFHVWDAENFTDFLNNYRESYNPGFGLNEFQQNLASQEMIYILKKDE</sequence>
<reference evidence="2 3" key="1">
    <citation type="submission" date="2015-12" db="EMBL/GenBank/DDBJ databases">
        <title>Nitrous oxide reduction kinetics distinguish bacteria harboring typical versus atypical NosZ.</title>
        <authorList>
            <person name="Yoon S."/>
            <person name="Nissen S."/>
            <person name="Park D."/>
            <person name="Sanford R.A."/>
            <person name="Loeffler F.E."/>
        </authorList>
    </citation>
    <scope>NUCLEOTIDE SEQUENCE [LARGE SCALE GENOMIC DNA]</scope>
    <source>
        <strain evidence="2 3">ATCC BAA-841</strain>
    </source>
</reference>
<dbReference type="SUPFAM" id="SSF53335">
    <property type="entry name" value="S-adenosyl-L-methionine-dependent methyltransferases"/>
    <property type="match status" value="1"/>
</dbReference>
<dbReference type="InterPro" id="IPR029063">
    <property type="entry name" value="SAM-dependent_MTases_sf"/>
</dbReference>
<dbReference type="Pfam" id="PF08241">
    <property type="entry name" value="Methyltransf_11"/>
    <property type="match status" value="1"/>
</dbReference>
<dbReference type="EMBL" id="LODL01000021">
    <property type="protein sequence ID" value="KXB30450.1"/>
    <property type="molecule type" value="Genomic_DNA"/>
</dbReference>
<dbReference type="CDD" id="cd02440">
    <property type="entry name" value="AdoMet_MTases"/>
    <property type="match status" value="1"/>
</dbReference>
<keyword evidence="3" id="KW-1185">Reference proteome</keyword>
<dbReference type="Proteomes" id="UP000070186">
    <property type="component" value="Unassembled WGS sequence"/>
</dbReference>
<dbReference type="AlphaFoldDB" id="A0A133XHM8"/>
<evidence type="ECO:0000313" key="3">
    <source>
        <dbReference type="Proteomes" id="UP000070186"/>
    </source>
</evidence>
<gene>
    <name evidence="2" type="ORF">AT959_14050</name>
</gene>
<dbReference type="STRING" id="281362.AT959_14050"/>